<keyword evidence="7" id="KW-1185">Reference proteome</keyword>
<dbReference type="PANTHER" id="PTHR46102:SF2">
    <property type="entry name" value="AXIN"/>
    <property type="match status" value="1"/>
</dbReference>
<dbReference type="STRING" id="318479.A0A0N4UGY2"/>
<dbReference type="WBParaSite" id="DME_0000677301-mRNA-1">
    <property type="protein sequence ID" value="DME_0000677301-mRNA-1"/>
    <property type="gene ID" value="DME_0000677301"/>
</dbReference>
<reference evidence="8" key="1">
    <citation type="submission" date="2017-02" db="UniProtKB">
        <authorList>
            <consortium name="WormBaseParasite"/>
        </authorList>
    </citation>
    <scope>IDENTIFICATION</scope>
</reference>
<evidence type="ECO:0000313" key="8">
    <source>
        <dbReference type="WBParaSite" id="DME_0000677301-mRNA-1"/>
    </source>
</evidence>
<dbReference type="Proteomes" id="UP000274756">
    <property type="component" value="Unassembled WGS sequence"/>
</dbReference>
<feature type="compositionally biased region" description="Polar residues" evidence="3">
    <location>
        <begin position="242"/>
        <end position="261"/>
    </location>
</feature>
<dbReference type="AlphaFoldDB" id="A0A0N4UGY2"/>
<dbReference type="SUPFAM" id="SSF54236">
    <property type="entry name" value="Ubiquitin-like"/>
    <property type="match status" value="1"/>
</dbReference>
<dbReference type="Pfam" id="PF00778">
    <property type="entry name" value="DIX"/>
    <property type="match status" value="1"/>
</dbReference>
<feature type="domain" description="DIX" evidence="4">
    <location>
        <begin position="428"/>
        <end position="512"/>
    </location>
</feature>
<reference evidence="5 7" key="2">
    <citation type="submission" date="2018-11" db="EMBL/GenBank/DDBJ databases">
        <authorList>
            <consortium name="Pathogen Informatics"/>
        </authorList>
    </citation>
    <scope>NUCLEOTIDE SEQUENCE [LARGE SCALE GENOMIC DNA]</scope>
</reference>
<evidence type="ECO:0000256" key="2">
    <source>
        <dbReference type="PROSITE-ProRule" id="PRU00069"/>
    </source>
</evidence>
<dbReference type="InterPro" id="IPR001158">
    <property type="entry name" value="DIX"/>
</dbReference>
<dbReference type="PROSITE" id="PS50841">
    <property type="entry name" value="DIX"/>
    <property type="match status" value="1"/>
</dbReference>
<organism evidence="6 8">
    <name type="scientific">Dracunculus medinensis</name>
    <name type="common">Guinea worm</name>
    <dbReference type="NCBI Taxonomy" id="318479"/>
    <lineage>
        <taxon>Eukaryota</taxon>
        <taxon>Metazoa</taxon>
        <taxon>Ecdysozoa</taxon>
        <taxon>Nematoda</taxon>
        <taxon>Chromadorea</taxon>
        <taxon>Rhabditida</taxon>
        <taxon>Spirurina</taxon>
        <taxon>Dracunculoidea</taxon>
        <taxon>Dracunculidae</taxon>
        <taxon>Dracunculus</taxon>
    </lineage>
</organism>
<evidence type="ECO:0000313" key="6">
    <source>
        <dbReference type="Proteomes" id="UP000038040"/>
    </source>
</evidence>
<accession>A0A0N4UGY2</accession>
<dbReference type="GO" id="GO:0005634">
    <property type="term" value="C:nucleus"/>
    <property type="evidence" value="ECO:0007669"/>
    <property type="project" value="TreeGrafter"/>
</dbReference>
<proteinExistence type="predicted"/>
<keyword evidence="1 2" id="KW-0879">Wnt signaling pathway</keyword>
<dbReference type="GO" id="GO:0016055">
    <property type="term" value="P:Wnt signaling pathway"/>
    <property type="evidence" value="ECO:0007669"/>
    <property type="project" value="UniProtKB-KW"/>
</dbReference>
<dbReference type="PANTHER" id="PTHR46102">
    <property type="entry name" value="AXIN"/>
    <property type="match status" value="1"/>
</dbReference>
<feature type="region of interest" description="Disordered" evidence="3">
    <location>
        <begin position="231"/>
        <end position="269"/>
    </location>
</feature>
<dbReference type="GO" id="GO:0048468">
    <property type="term" value="P:cell development"/>
    <property type="evidence" value="ECO:0007669"/>
    <property type="project" value="TreeGrafter"/>
</dbReference>
<evidence type="ECO:0000259" key="4">
    <source>
        <dbReference type="PROSITE" id="PS50841"/>
    </source>
</evidence>
<dbReference type="Gene3D" id="2.40.240.130">
    <property type="match status" value="1"/>
</dbReference>
<dbReference type="GO" id="GO:0030877">
    <property type="term" value="C:beta-catenin destruction complex"/>
    <property type="evidence" value="ECO:0007669"/>
    <property type="project" value="TreeGrafter"/>
</dbReference>
<dbReference type="GO" id="GO:0031625">
    <property type="term" value="F:ubiquitin protein ligase binding"/>
    <property type="evidence" value="ECO:0007669"/>
    <property type="project" value="TreeGrafter"/>
</dbReference>
<dbReference type="Proteomes" id="UP000038040">
    <property type="component" value="Unplaced"/>
</dbReference>
<dbReference type="GO" id="GO:0005886">
    <property type="term" value="C:plasma membrane"/>
    <property type="evidence" value="ECO:0007669"/>
    <property type="project" value="TreeGrafter"/>
</dbReference>
<protein>
    <submittedName>
        <fullName evidence="8">DIX domain-containing protein</fullName>
    </submittedName>
</protein>
<evidence type="ECO:0000256" key="1">
    <source>
        <dbReference type="ARBA" id="ARBA00022687"/>
    </source>
</evidence>
<dbReference type="GO" id="GO:0032436">
    <property type="term" value="P:positive regulation of proteasomal ubiquitin-dependent protein catabolic process"/>
    <property type="evidence" value="ECO:0007669"/>
    <property type="project" value="TreeGrafter"/>
</dbReference>
<dbReference type="InterPro" id="IPR043581">
    <property type="entry name" value="Axin-like"/>
</dbReference>
<dbReference type="GO" id="GO:0090090">
    <property type="term" value="P:negative regulation of canonical Wnt signaling pathway"/>
    <property type="evidence" value="ECO:0007669"/>
    <property type="project" value="InterPro"/>
</dbReference>
<name>A0A0N4UGY2_DRAME</name>
<dbReference type="GO" id="GO:0019901">
    <property type="term" value="F:protein kinase binding"/>
    <property type="evidence" value="ECO:0007669"/>
    <property type="project" value="TreeGrafter"/>
</dbReference>
<feature type="region of interest" description="Disordered" evidence="3">
    <location>
        <begin position="109"/>
        <end position="131"/>
    </location>
</feature>
<evidence type="ECO:0000313" key="7">
    <source>
        <dbReference type="Proteomes" id="UP000274756"/>
    </source>
</evidence>
<gene>
    <name evidence="5" type="ORF">DME_LOCUS1387</name>
</gene>
<dbReference type="InterPro" id="IPR038207">
    <property type="entry name" value="DIX_dom_sf"/>
</dbReference>
<feature type="compositionally biased region" description="Basic and acidic residues" evidence="3">
    <location>
        <begin position="231"/>
        <end position="240"/>
    </location>
</feature>
<dbReference type="GO" id="GO:0008013">
    <property type="term" value="F:beta-catenin binding"/>
    <property type="evidence" value="ECO:0007669"/>
    <property type="project" value="TreeGrafter"/>
</dbReference>
<evidence type="ECO:0000256" key="3">
    <source>
        <dbReference type="SAM" id="MobiDB-lite"/>
    </source>
</evidence>
<feature type="compositionally biased region" description="Basic and acidic residues" evidence="3">
    <location>
        <begin position="122"/>
        <end position="131"/>
    </location>
</feature>
<evidence type="ECO:0000313" key="5">
    <source>
        <dbReference type="EMBL" id="VDN51414.1"/>
    </source>
</evidence>
<feature type="compositionally biased region" description="Polar residues" evidence="3">
    <location>
        <begin position="109"/>
        <end position="121"/>
    </location>
</feature>
<dbReference type="GO" id="GO:0060090">
    <property type="term" value="F:molecular adaptor activity"/>
    <property type="evidence" value="ECO:0007669"/>
    <property type="project" value="TreeGrafter"/>
</dbReference>
<dbReference type="OrthoDB" id="10007451at2759"/>
<sequence length="515" mass="58640">MMSERIRSLPAYCLPKVTLFDPCIEHVFNYLRKQHASWINSERFKQLRFQCVAKRNEFVPSTSACGDFVFSSNKGISAVNNLAYEVVRKNSRLKLQKVSQNFSGLTSTISNKDHSATSSSSDECHGRVRKKSVDRNLQTTAMMDGFDYRHDRPEERERFAGVLKDKLQHMLLELTTTSKDSTESFVTLGSSHKSVANSVFLLDHEDEIDSLISDSDDSVVKYEKKLSATIDKNSREEKHRSGSTSPIRFQPSLENRNSNPYGHNKFAPPPGGINLQRCSTLSTCSKIVRNETPISRQIEFPISFQNNFRDFALKAKKGFLICTDNPGNDVQHLSDSSGFCSSESANIVNRAALFQKARNMASQAIFLSQDCEMRMDRRTSYPPLSQLSNSTLISLVFFITRYHNIFREVGRCSNPTKRRNELESLYLSKPLIITYQEENSEAPFVAKISGRGITYRDFRRYFGIPSRTSKKFFFKSECEDGSALYQWTVISDDNMVLPVFEGRITAECRSFSESD</sequence>
<dbReference type="InterPro" id="IPR029071">
    <property type="entry name" value="Ubiquitin-like_domsf"/>
</dbReference>
<dbReference type="EMBL" id="UYYG01000020">
    <property type="protein sequence ID" value="VDN51414.1"/>
    <property type="molecule type" value="Genomic_DNA"/>
</dbReference>